<dbReference type="Pfam" id="PF00665">
    <property type="entry name" value="rve"/>
    <property type="match status" value="1"/>
</dbReference>
<dbReference type="GO" id="GO:0003676">
    <property type="term" value="F:nucleic acid binding"/>
    <property type="evidence" value="ECO:0007669"/>
    <property type="project" value="InterPro"/>
</dbReference>
<dbReference type="Pfam" id="PF13333">
    <property type="entry name" value="rve_2"/>
    <property type="match status" value="1"/>
</dbReference>
<protein>
    <submittedName>
        <fullName evidence="2">Transposase</fullName>
    </submittedName>
</protein>
<gene>
    <name evidence="2" type="ORF">SASC598J21_001180</name>
</gene>
<evidence type="ECO:0000259" key="1">
    <source>
        <dbReference type="PROSITE" id="PS50994"/>
    </source>
</evidence>
<dbReference type="EMBL" id="AVQL01000108">
    <property type="protein sequence ID" value="KEQ02099.1"/>
    <property type="molecule type" value="Genomic_DNA"/>
</dbReference>
<dbReference type="PANTHER" id="PTHR46889:SF4">
    <property type="entry name" value="TRANSPOSASE INSO FOR INSERTION SEQUENCE ELEMENT IS911B-RELATED"/>
    <property type="match status" value="1"/>
</dbReference>
<dbReference type="SUPFAM" id="SSF53098">
    <property type="entry name" value="Ribonuclease H-like"/>
    <property type="match status" value="1"/>
</dbReference>
<proteinExistence type="predicted"/>
<feature type="non-terminal residue" evidence="2">
    <location>
        <position position="173"/>
    </location>
</feature>
<evidence type="ECO:0000313" key="2">
    <source>
        <dbReference type="EMBL" id="KEQ02099.1"/>
    </source>
</evidence>
<dbReference type="InterPro" id="IPR012337">
    <property type="entry name" value="RNaseH-like_sf"/>
</dbReference>
<dbReference type="InterPro" id="IPR050900">
    <property type="entry name" value="Transposase_IS3/IS150/IS904"/>
</dbReference>
<dbReference type="PROSITE" id="PS50994">
    <property type="entry name" value="INTEGRASE"/>
    <property type="match status" value="1"/>
</dbReference>
<dbReference type="InterPro" id="IPR048020">
    <property type="entry name" value="Transpos_IS3"/>
</dbReference>
<evidence type="ECO:0000313" key="3">
    <source>
        <dbReference type="Proteomes" id="UP000027644"/>
    </source>
</evidence>
<dbReference type="Gene3D" id="3.30.420.10">
    <property type="entry name" value="Ribonuclease H-like superfamily/Ribonuclease H"/>
    <property type="match status" value="1"/>
</dbReference>
<name>A0A074W3Z7_9NEIS</name>
<dbReference type="InterPro" id="IPR001584">
    <property type="entry name" value="Integrase_cat-core"/>
</dbReference>
<feature type="domain" description="Integrase catalytic" evidence="1">
    <location>
        <begin position="27"/>
        <end position="173"/>
    </location>
</feature>
<dbReference type="NCBIfam" id="NF033516">
    <property type="entry name" value="transpos_IS3"/>
    <property type="match status" value="1"/>
</dbReference>
<sequence length="173" mass="20612">KAARKFKYKTDTAHHNIVPNTLDRQFNPDKPNTTWVTDITYIKTGEGWLYLSVIIDLYGRKVIARQTSRYIDRHLVCNTLKQALFRRHFPKNVLIHSDQGSQYCSAVFKQLLLQYGLRQSMSRRGNCFDNAVVESFFHTLKTHIIHDCYYKTRKLANKALFEYIEIYYNRIRR</sequence>
<dbReference type="Proteomes" id="UP000027644">
    <property type="component" value="Unassembled WGS sequence"/>
</dbReference>
<dbReference type="GO" id="GO:0015074">
    <property type="term" value="P:DNA integration"/>
    <property type="evidence" value="ECO:0007669"/>
    <property type="project" value="InterPro"/>
</dbReference>
<organism evidence="2 3">
    <name type="scientific">Snodgrassella alvi SCGC AB-598-J21</name>
    <dbReference type="NCBI Taxonomy" id="1385367"/>
    <lineage>
        <taxon>Bacteria</taxon>
        <taxon>Pseudomonadati</taxon>
        <taxon>Pseudomonadota</taxon>
        <taxon>Betaproteobacteria</taxon>
        <taxon>Neisseriales</taxon>
        <taxon>Neisseriaceae</taxon>
        <taxon>Snodgrassella</taxon>
    </lineage>
</organism>
<reference evidence="2 3" key="1">
    <citation type="journal article" date="2014" name="PLoS Genet.">
        <title>Hidden diversity in honey bee gut symbionts detected by single-cell genomics.</title>
        <authorList>
            <person name="Engel P."/>
            <person name="Stepanauskas R."/>
            <person name="Moran N."/>
        </authorList>
    </citation>
    <scope>NUCLEOTIDE SEQUENCE [LARGE SCALE GENOMIC DNA]</scope>
    <source>
        <strain evidence="2 3">SCGC AB-598-J21</strain>
    </source>
</reference>
<feature type="non-terminal residue" evidence="2">
    <location>
        <position position="1"/>
    </location>
</feature>
<comment type="caution">
    <text evidence="2">The sequence shown here is derived from an EMBL/GenBank/DDBJ whole genome shotgun (WGS) entry which is preliminary data.</text>
</comment>
<dbReference type="AlphaFoldDB" id="A0A074W3Z7"/>
<accession>A0A074W3Z7</accession>
<dbReference type="PANTHER" id="PTHR46889">
    <property type="entry name" value="TRANSPOSASE INSF FOR INSERTION SEQUENCE IS3B-RELATED"/>
    <property type="match status" value="1"/>
</dbReference>
<dbReference type="InterPro" id="IPR036397">
    <property type="entry name" value="RNaseH_sf"/>
</dbReference>